<dbReference type="GO" id="GO:0005634">
    <property type="term" value="C:nucleus"/>
    <property type="evidence" value="ECO:0007669"/>
    <property type="project" value="UniProtKB-SubCell"/>
</dbReference>
<evidence type="ECO:0000256" key="6">
    <source>
        <dbReference type="RuleBase" id="RU367031"/>
    </source>
</evidence>
<keyword evidence="3 6" id="KW-0238">DNA-binding</keyword>
<gene>
    <name evidence="9" type="ORF">E1A91_D08G194400v1</name>
</gene>
<feature type="region of interest" description="Disordered" evidence="7">
    <location>
        <begin position="1"/>
        <end position="127"/>
    </location>
</feature>
<protein>
    <recommendedName>
        <fullName evidence="6">AT-hook motif nuclear-localized protein</fullName>
    </recommendedName>
</protein>
<proteinExistence type="predicted"/>
<dbReference type="EMBL" id="CM017656">
    <property type="protein sequence ID" value="TYI70043.1"/>
    <property type="molecule type" value="Genomic_DNA"/>
</dbReference>
<keyword evidence="2 6" id="KW-0805">Transcription regulation</keyword>
<dbReference type="InterPro" id="IPR039605">
    <property type="entry name" value="AHL"/>
</dbReference>
<keyword evidence="4 6" id="KW-0804">Transcription</keyword>
<dbReference type="PANTHER" id="PTHR31500:SF51">
    <property type="entry name" value="AT-HOOK MOTIF NUCLEAR-LOCALIZED PROTEIN 8"/>
    <property type="match status" value="1"/>
</dbReference>
<feature type="compositionally biased region" description="Polar residues" evidence="7">
    <location>
        <begin position="140"/>
        <end position="149"/>
    </location>
</feature>
<keyword evidence="5 6" id="KW-0539">Nucleus</keyword>
<evidence type="ECO:0000256" key="7">
    <source>
        <dbReference type="SAM" id="MobiDB-lite"/>
    </source>
</evidence>
<dbReference type="Pfam" id="PF03479">
    <property type="entry name" value="PCC"/>
    <property type="match status" value="1"/>
</dbReference>
<dbReference type="CDD" id="cd11378">
    <property type="entry name" value="DUF296"/>
    <property type="match status" value="1"/>
</dbReference>
<evidence type="ECO:0000256" key="1">
    <source>
        <dbReference type="ARBA" id="ARBA00003687"/>
    </source>
</evidence>
<evidence type="ECO:0000259" key="8">
    <source>
        <dbReference type="PROSITE" id="PS51742"/>
    </source>
</evidence>
<dbReference type="InterPro" id="IPR005175">
    <property type="entry name" value="PPC_dom"/>
</dbReference>
<evidence type="ECO:0000256" key="3">
    <source>
        <dbReference type="ARBA" id="ARBA00023125"/>
    </source>
</evidence>
<keyword evidence="10" id="KW-1185">Reference proteome</keyword>
<name>A0A5D2U0E8_GOSMU</name>
<evidence type="ECO:0000256" key="2">
    <source>
        <dbReference type="ARBA" id="ARBA00023015"/>
    </source>
</evidence>
<dbReference type="Gene3D" id="3.30.1330.80">
    <property type="entry name" value="Hypothetical protein, similar to alpha- acetolactate decarboxylase, domain 2"/>
    <property type="match status" value="1"/>
</dbReference>
<evidence type="ECO:0000313" key="10">
    <source>
        <dbReference type="Proteomes" id="UP000323597"/>
    </source>
</evidence>
<feature type="domain" description="PPC" evidence="8">
    <location>
        <begin position="188"/>
        <end position="328"/>
    </location>
</feature>
<feature type="compositionally biased region" description="Low complexity" evidence="7">
    <location>
        <begin position="339"/>
        <end position="358"/>
    </location>
</feature>
<dbReference type="SMART" id="SM00384">
    <property type="entry name" value="AT_hook"/>
    <property type="match status" value="2"/>
</dbReference>
<organism evidence="9 10">
    <name type="scientific">Gossypium mustelinum</name>
    <name type="common">Cotton</name>
    <name type="synonym">Gossypium caicoense</name>
    <dbReference type="NCBI Taxonomy" id="34275"/>
    <lineage>
        <taxon>Eukaryota</taxon>
        <taxon>Viridiplantae</taxon>
        <taxon>Streptophyta</taxon>
        <taxon>Embryophyta</taxon>
        <taxon>Tracheophyta</taxon>
        <taxon>Spermatophyta</taxon>
        <taxon>Magnoliopsida</taxon>
        <taxon>eudicotyledons</taxon>
        <taxon>Gunneridae</taxon>
        <taxon>Pentapetalae</taxon>
        <taxon>rosids</taxon>
        <taxon>malvids</taxon>
        <taxon>Malvales</taxon>
        <taxon>Malvaceae</taxon>
        <taxon>Malvoideae</taxon>
        <taxon>Gossypium</taxon>
    </lineage>
</organism>
<dbReference type="Proteomes" id="UP000323597">
    <property type="component" value="Chromosome D08"/>
</dbReference>
<dbReference type="PROSITE" id="PS51742">
    <property type="entry name" value="PPC"/>
    <property type="match status" value="1"/>
</dbReference>
<feature type="compositionally biased region" description="Low complexity" evidence="7">
    <location>
        <begin position="374"/>
        <end position="387"/>
    </location>
</feature>
<comment type="function">
    <text evidence="1 6">Transcription factor that specifically binds AT-rich DNA sequences related to the nuclear matrix attachment regions (MARs).</text>
</comment>
<comment type="domain">
    <text evidence="6">The PPC domain mediates interactions between AHL proteins.</text>
</comment>
<comment type="subcellular location">
    <subcellularLocation>
        <location evidence="6">Nucleus</location>
    </subcellularLocation>
</comment>
<feature type="compositionally biased region" description="Polar residues" evidence="7">
    <location>
        <begin position="28"/>
        <end position="50"/>
    </location>
</feature>
<reference evidence="9 10" key="1">
    <citation type="submission" date="2019-07" db="EMBL/GenBank/DDBJ databases">
        <title>WGS assembly of Gossypium mustelinum.</title>
        <authorList>
            <person name="Chen Z.J."/>
            <person name="Sreedasyam A."/>
            <person name="Ando A."/>
            <person name="Song Q."/>
            <person name="De L."/>
            <person name="Hulse-Kemp A."/>
            <person name="Ding M."/>
            <person name="Ye W."/>
            <person name="Kirkbride R."/>
            <person name="Jenkins J."/>
            <person name="Plott C."/>
            <person name="Lovell J."/>
            <person name="Lin Y.-M."/>
            <person name="Vaughn R."/>
            <person name="Liu B."/>
            <person name="Li W."/>
            <person name="Simpson S."/>
            <person name="Scheffler B."/>
            <person name="Saski C."/>
            <person name="Grover C."/>
            <person name="Hu G."/>
            <person name="Conover J."/>
            <person name="Carlson J."/>
            <person name="Shu S."/>
            <person name="Boston L."/>
            <person name="Williams M."/>
            <person name="Peterson D."/>
            <person name="Mcgee K."/>
            <person name="Jones D."/>
            <person name="Wendel J."/>
            <person name="Stelly D."/>
            <person name="Grimwood J."/>
            <person name="Schmutz J."/>
        </authorList>
    </citation>
    <scope>NUCLEOTIDE SEQUENCE [LARGE SCALE GENOMIC DNA]</scope>
    <source>
        <strain evidence="9">1408120.09</strain>
    </source>
</reference>
<dbReference type="SUPFAM" id="SSF117856">
    <property type="entry name" value="AF0104/ALDC/Ptd012-like"/>
    <property type="match status" value="1"/>
</dbReference>
<feature type="region of interest" description="Disordered" evidence="7">
    <location>
        <begin position="320"/>
        <end position="395"/>
    </location>
</feature>
<sequence>MESRAVQGAAAGGRGLQAQQAQQMVIGPTSSSYPSNSTLITSNQTANIPPSSAHRFSFNPLTSPPQHHLQQFHQQHHHHQQHHQNQQQLKPLHSLNSVAFDGSPQFQYNTEPTIKKKRGRPRKYAPDGNIALQLAPTTQIPSHSANHAGNDSVGLPSVGAAAEPPPKRNRGRPPGSGKRQIDALGGVSGVGFTPHVITVNTGEDIASKITAFSQQGPRTICILSANGAVCNVTLRQSVLSGSMVKFEGRYEIISLSGSFLVSENSGSCSRTGGLNVSLAGSDGRVVGGGVVGALQAASPVQVIVGSFIADGRKQNLDVFKTGPLMPTSNMQNFGGPGTAGSSPSQGGSSESSDENGGSPLNGGSGFYSNSAPPSMHNNMQMNSQMNSLWPGHTQQ</sequence>
<evidence type="ECO:0000313" key="9">
    <source>
        <dbReference type="EMBL" id="TYI70043.1"/>
    </source>
</evidence>
<evidence type="ECO:0000256" key="4">
    <source>
        <dbReference type="ARBA" id="ARBA00023163"/>
    </source>
</evidence>
<dbReference type="InterPro" id="IPR017956">
    <property type="entry name" value="AT_hook_DNA-bd_motif"/>
</dbReference>
<dbReference type="PRINTS" id="PR00929">
    <property type="entry name" value="ATHOOK"/>
</dbReference>
<evidence type="ECO:0000256" key="5">
    <source>
        <dbReference type="ARBA" id="ARBA00023242"/>
    </source>
</evidence>
<dbReference type="GO" id="GO:0003680">
    <property type="term" value="F:minor groove of adenine-thymine-rich DNA binding"/>
    <property type="evidence" value="ECO:0007669"/>
    <property type="project" value="UniProtKB-UniRule"/>
</dbReference>
<feature type="region of interest" description="Disordered" evidence="7">
    <location>
        <begin position="140"/>
        <end position="182"/>
    </location>
</feature>
<dbReference type="AlphaFoldDB" id="A0A5D2U0E8"/>
<dbReference type="PANTHER" id="PTHR31500">
    <property type="entry name" value="AT-HOOK MOTIF NUCLEAR-LOCALIZED PROTEIN 9"/>
    <property type="match status" value="1"/>
</dbReference>
<accession>A0A5D2U0E8</accession>